<dbReference type="Proteomes" id="UP000051386">
    <property type="component" value="Unassembled WGS sequence"/>
</dbReference>
<dbReference type="SUPFAM" id="SSF101327">
    <property type="entry name" value="YgfB-like"/>
    <property type="match status" value="1"/>
</dbReference>
<dbReference type="EMBL" id="LDJK01000065">
    <property type="protein sequence ID" value="KRG72788.1"/>
    <property type="molecule type" value="Genomic_DNA"/>
</dbReference>
<comment type="similarity">
    <text evidence="1">Belongs to the UPF0149 family.</text>
</comment>
<dbReference type="PANTHER" id="PTHR37528:SF1">
    <property type="entry name" value="UPF0149 PROTEIN YGFB"/>
    <property type="match status" value="1"/>
</dbReference>
<dbReference type="AlphaFoldDB" id="A0A0R0D4I1"/>
<dbReference type="Gene3D" id="1.20.120.740">
    <property type="entry name" value="YgfB uncharacterised protein family UPF0149, PF03695"/>
    <property type="match status" value="1"/>
</dbReference>
<gene>
    <name evidence="2" type="ORF">ABB28_13750</name>
</gene>
<dbReference type="NCBIfam" id="NF003405">
    <property type="entry name" value="PRK04758.1"/>
    <property type="match status" value="1"/>
</dbReference>
<dbReference type="GO" id="GO:0005829">
    <property type="term" value="C:cytosol"/>
    <property type="evidence" value="ECO:0007669"/>
    <property type="project" value="TreeGrafter"/>
</dbReference>
<sequence>MTELPSIDDVSRASAALGLGATPAELHGGLCGWLAAGGAPGNDWPARVLADDALQPVAEGSALAQLLEVTIKQLEDRDFGFELLLSDSTQTEAQVDALFTWARAFLGGFGLGSGHKRPALSEEGEEALNDLAKLAQASSEDFDSDGEDDDEALAEIEEFIRIAVLLLHGDCVMAARHRQRLN</sequence>
<dbReference type="InterPro" id="IPR011978">
    <property type="entry name" value="YgfB-like"/>
</dbReference>
<comment type="caution">
    <text evidence="2">The sequence shown here is derived from an EMBL/GenBank/DDBJ whole genome shotgun (WGS) entry which is preliminary data.</text>
</comment>
<name>A0A0R0D4I1_9GAMM</name>
<dbReference type="InterPro" id="IPR036255">
    <property type="entry name" value="YgfB-like_sf"/>
</dbReference>
<evidence type="ECO:0000256" key="1">
    <source>
        <dbReference type="ARBA" id="ARBA00038308"/>
    </source>
</evidence>
<evidence type="ECO:0000313" key="3">
    <source>
        <dbReference type="Proteomes" id="UP000051386"/>
    </source>
</evidence>
<dbReference type="PANTHER" id="PTHR37528">
    <property type="entry name" value="UPF0149 PROTEIN YGFB"/>
    <property type="match status" value="1"/>
</dbReference>
<dbReference type="RefSeq" id="WP_057509154.1">
    <property type="nucleotide sequence ID" value="NZ_DAMBRS010000021.1"/>
</dbReference>
<protein>
    <submittedName>
        <fullName evidence="2">Uncharacterized protein</fullName>
    </submittedName>
</protein>
<proteinExistence type="inferred from homology"/>
<reference evidence="2 3" key="1">
    <citation type="submission" date="2015-05" db="EMBL/GenBank/DDBJ databases">
        <title>Genome sequencing and analysis of members of genus Stenotrophomonas.</title>
        <authorList>
            <person name="Patil P.P."/>
            <person name="Midha S."/>
            <person name="Patil P.B."/>
        </authorList>
    </citation>
    <scope>NUCLEOTIDE SEQUENCE [LARGE SCALE GENOMIC DNA]</scope>
    <source>
        <strain evidence="2 3">DSM 21508</strain>
    </source>
</reference>
<keyword evidence="3" id="KW-1185">Reference proteome</keyword>
<dbReference type="Pfam" id="PF03695">
    <property type="entry name" value="UPF0149"/>
    <property type="match status" value="1"/>
</dbReference>
<dbReference type="PATRIC" id="fig|517011.3.peg.2671"/>
<accession>A0A0R0D4I1</accession>
<organism evidence="2 3">
    <name type="scientific">Stenotrophomonas chelatiphaga</name>
    <dbReference type="NCBI Taxonomy" id="517011"/>
    <lineage>
        <taxon>Bacteria</taxon>
        <taxon>Pseudomonadati</taxon>
        <taxon>Pseudomonadota</taxon>
        <taxon>Gammaproteobacteria</taxon>
        <taxon>Lysobacterales</taxon>
        <taxon>Lysobacteraceae</taxon>
        <taxon>Stenotrophomonas</taxon>
    </lineage>
</organism>
<evidence type="ECO:0000313" key="2">
    <source>
        <dbReference type="EMBL" id="KRG72788.1"/>
    </source>
</evidence>